<reference evidence="2" key="1">
    <citation type="journal article" date="2018" name="BMC Genomics">
        <title>Genomic insights into host adaptation between the wheat stripe rust pathogen (Puccinia striiformis f. sp. tritici) and the barley stripe rust pathogen (Puccinia striiformis f. sp. hordei).</title>
        <authorList>
            <person name="Xia C."/>
            <person name="Wang M."/>
            <person name="Yin C."/>
            <person name="Cornejo O.E."/>
            <person name="Hulbert S.H."/>
            <person name="Chen X."/>
        </authorList>
    </citation>
    <scope>NUCLEOTIDE SEQUENCE [LARGE SCALE GENOMIC DNA]</scope>
    <source>
        <strain evidence="2">93-210</strain>
    </source>
</reference>
<keyword evidence="2" id="KW-1185">Reference proteome</keyword>
<evidence type="ECO:0000313" key="2">
    <source>
        <dbReference type="Proteomes" id="UP001060170"/>
    </source>
</evidence>
<organism evidence="1 2">
    <name type="scientific">Puccinia striiformis f. sp. tritici</name>
    <dbReference type="NCBI Taxonomy" id="168172"/>
    <lineage>
        <taxon>Eukaryota</taxon>
        <taxon>Fungi</taxon>
        <taxon>Dikarya</taxon>
        <taxon>Basidiomycota</taxon>
        <taxon>Pucciniomycotina</taxon>
        <taxon>Pucciniomycetes</taxon>
        <taxon>Pucciniales</taxon>
        <taxon>Pucciniaceae</taxon>
        <taxon>Puccinia</taxon>
    </lineage>
</organism>
<reference evidence="2" key="2">
    <citation type="journal article" date="2018" name="Mol. Plant Microbe Interact.">
        <title>Genome sequence resources for the wheat stripe rust pathogen (Puccinia striiformis f. sp. tritici) and the barley stripe rust pathogen (Puccinia striiformis f. sp. hordei).</title>
        <authorList>
            <person name="Xia C."/>
            <person name="Wang M."/>
            <person name="Yin C."/>
            <person name="Cornejo O.E."/>
            <person name="Hulbert S.H."/>
            <person name="Chen X."/>
        </authorList>
    </citation>
    <scope>NUCLEOTIDE SEQUENCE [LARGE SCALE GENOMIC DNA]</scope>
    <source>
        <strain evidence="2">93-210</strain>
    </source>
</reference>
<evidence type="ECO:0000313" key="1">
    <source>
        <dbReference type="EMBL" id="KAI7950041.1"/>
    </source>
</evidence>
<comment type="caution">
    <text evidence="1">The sequence shown here is derived from an EMBL/GenBank/DDBJ whole genome shotgun (WGS) entry which is preliminary data.</text>
</comment>
<sequence>MGDRPPPDPIVLGLQQEMAELRQELQAARQAPPPPPPPPPIPHFNTREEQILLLFLRAPLKTHKEHNKNHPVLSFLGENFPQWQKSIDRTLRHAFCLNHSWFNVETNFDHVANDTKSSICGLLRNTIVDNLSALVEELDEPSAIYKFLKTRCSHSDRRRKITLVVKLVNLITDTSAGDDSTIAKWTAVQSEITRMKLTLDEMFGIFLQSYFKPPSDIDRQRYDFSVDQALNDKKSPGFEKVAETIQYAMGKLKSITDSLLSTPDPMAMDLDKIQAIQSNQRYVVPHRRNNRPEEKSTKSFSVEKASFYRGKGQSDALTAKYGDKCAYCKVKGHWYSDCIDFWRDVATKQIPAPPDNHADKDSGYVPPCRPDNRFQKVDFPQKS</sequence>
<dbReference type="Proteomes" id="UP001060170">
    <property type="component" value="Chromosome 8"/>
</dbReference>
<gene>
    <name evidence="1" type="ORF">MJO28_008862</name>
</gene>
<accession>A0ACC0EBL1</accession>
<protein>
    <submittedName>
        <fullName evidence="1">Uncharacterized protein</fullName>
    </submittedName>
</protein>
<reference evidence="1 2" key="3">
    <citation type="journal article" date="2022" name="Microbiol. Spectr.">
        <title>Folding features and dynamics of 3D genome architecture in plant fungal pathogens.</title>
        <authorList>
            <person name="Xia C."/>
        </authorList>
    </citation>
    <scope>NUCLEOTIDE SEQUENCE [LARGE SCALE GENOMIC DNA]</scope>
    <source>
        <strain evidence="1 2">93-210</strain>
    </source>
</reference>
<name>A0ACC0EBL1_9BASI</name>
<dbReference type="EMBL" id="CM045872">
    <property type="protein sequence ID" value="KAI7950041.1"/>
    <property type="molecule type" value="Genomic_DNA"/>
</dbReference>
<proteinExistence type="predicted"/>